<comment type="caution">
    <text evidence="2">The sequence shown here is derived from an EMBL/GenBank/DDBJ whole genome shotgun (WGS) entry which is preliminary data.</text>
</comment>
<sequence>MAETSAHPHMAARSVLRNDPDGVLAAAVPREVGAESGGSGLGKSLKLVNAPVRPRIPMALAALGPKNIALAAELFEAWQPIFYHPESADEVFGDPLAEGRAKRDPRLPDLRIIADAKFSIGDDEHELETARAEVRAALPLYIGGMGARGKNFYHHLVTGLGFGAAAKDLRMKSPNILSPSRTPIAFVGSPKRSG</sequence>
<dbReference type="Gene3D" id="3.20.20.30">
    <property type="entry name" value="Luciferase-like domain"/>
    <property type="match status" value="1"/>
</dbReference>
<evidence type="ECO:0000259" key="1">
    <source>
        <dbReference type="Pfam" id="PF00296"/>
    </source>
</evidence>
<dbReference type="Proteomes" id="UP000546324">
    <property type="component" value="Unassembled WGS sequence"/>
</dbReference>
<gene>
    <name evidence="2" type="ORF">BKA00_002583</name>
</gene>
<dbReference type="RefSeq" id="WP_185025129.1">
    <property type="nucleotide sequence ID" value="NZ_JACHMQ010000001.1"/>
</dbReference>
<dbReference type="AlphaFoldDB" id="A0A7X0FY36"/>
<dbReference type="GO" id="GO:0004497">
    <property type="term" value="F:monooxygenase activity"/>
    <property type="evidence" value="ECO:0007669"/>
    <property type="project" value="UniProtKB-KW"/>
</dbReference>
<dbReference type="EMBL" id="JACHMQ010000001">
    <property type="protein sequence ID" value="MBB6395669.1"/>
    <property type="molecule type" value="Genomic_DNA"/>
</dbReference>
<proteinExistence type="predicted"/>
<dbReference type="InterPro" id="IPR011251">
    <property type="entry name" value="Luciferase-like_dom"/>
</dbReference>
<feature type="domain" description="Luciferase-like" evidence="1">
    <location>
        <begin position="48"/>
        <end position="171"/>
    </location>
</feature>
<evidence type="ECO:0000313" key="3">
    <source>
        <dbReference type="Proteomes" id="UP000546324"/>
    </source>
</evidence>
<keyword evidence="2" id="KW-0560">Oxidoreductase</keyword>
<dbReference type="InterPro" id="IPR036661">
    <property type="entry name" value="Luciferase-like_sf"/>
</dbReference>
<dbReference type="SUPFAM" id="SSF51679">
    <property type="entry name" value="Bacterial luciferase-like"/>
    <property type="match status" value="1"/>
</dbReference>
<evidence type="ECO:0000313" key="2">
    <source>
        <dbReference type="EMBL" id="MBB6395669.1"/>
    </source>
</evidence>
<keyword evidence="3" id="KW-1185">Reference proteome</keyword>
<name>A0A7X0FY36_9ACTN</name>
<organism evidence="2 3">
    <name type="scientific">Actinomadura coerulea</name>
    <dbReference type="NCBI Taxonomy" id="46159"/>
    <lineage>
        <taxon>Bacteria</taxon>
        <taxon>Bacillati</taxon>
        <taxon>Actinomycetota</taxon>
        <taxon>Actinomycetes</taxon>
        <taxon>Streptosporangiales</taxon>
        <taxon>Thermomonosporaceae</taxon>
        <taxon>Actinomadura</taxon>
    </lineage>
</organism>
<dbReference type="GO" id="GO:0016705">
    <property type="term" value="F:oxidoreductase activity, acting on paired donors, with incorporation or reduction of molecular oxygen"/>
    <property type="evidence" value="ECO:0007669"/>
    <property type="project" value="InterPro"/>
</dbReference>
<protein>
    <submittedName>
        <fullName evidence="2">Alkanesulfonate monooxygenase SsuD/methylene tetrahydromethanopterin reductase-like flavin-dependent oxidoreductase (Luciferase family)</fullName>
    </submittedName>
</protein>
<keyword evidence="2" id="KW-0503">Monooxygenase</keyword>
<dbReference type="Pfam" id="PF00296">
    <property type="entry name" value="Bac_luciferase"/>
    <property type="match status" value="1"/>
</dbReference>
<accession>A0A7X0FY36</accession>
<reference evidence="2 3" key="1">
    <citation type="submission" date="2020-08" db="EMBL/GenBank/DDBJ databases">
        <title>Sequencing the genomes of 1000 actinobacteria strains.</title>
        <authorList>
            <person name="Klenk H.-P."/>
        </authorList>
    </citation>
    <scope>NUCLEOTIDE SEQUENCE [LARGE SCALE GENOMIC DNA]</scope>
    <source>
        <strain evidence="2 3">DSM 43675</strain>
    </source>
</reference>